<dbReference type="OrthoDB" id="9814580at2"/>
<evidence type="ECO:0000256" key="6">
    <source>
        <dbReference type="ARBA" id="ARBA00022679"/>
    </source>
</evidence>
<feature type="binding site" evidence="14">
    <location>
        <position position="146"/>
    </location>
    <ligand>
        <name>ATP</name>
        <dbReference type="ChEBI" id="CHEBI:30616"/>
    </ligand>
</feature>
<evidence type="ECO:0000313" key="17">
    <source>
        <dbReference type="Proteomes" id="UP000014113"/>
    </source>
</evidence>
<evidence type="ECO:0000256" key="8">
    <source>
        <dbReference type="ARBA" id="ARBA00022695"/>
    </source>
</evidence>
<evidence type="ECO:0000256" key="14">
    <source>
        <dbReference type="PIRSR" id="PIRSR004930-1"/>
    </source>
</evidence>
<dbReference type="PANTHER" id="PTHR17490:SF16">
    <property type="entry name" value="THREONYLCARBAMOYL-AMP SYNTHASE"/>
    <property type="match status" value="1"/>
</dbReference>
<feature type="binding site" evidence="14">
    <location>
        <position position="29"/>
    </location>
    <ligand>
        <name>L-threonine</name>
        <dbReference type="ChEBI" id="CHEBI:57926"/>
    </ligand>
</feature>
<dbReference type="AlphaFoldDB" id="S1NDK4"/>
<dbReference type="PIRSF" id="PIRSF004930">
    <property type="entry name" value="Tln_factor_SUA5"/>
    <property type="match status" value="1"/>
</dbReference>
<dbReference type="NCBIfam" id="TIGR00057">
    <property type="entry name" value="L-threonylcarbamoyladenylate synthase"/>
    <property type="match status" value="1"/>
</dbReference>
<dbReference type="GO" id="GO:0000049">
    <property type="term" value="F:tRNA binding"/>
    <property type="evidence" value="ECO:0007669"/>
    <property type="project" value="TreeGrafter"/>
</dbReference>
<dbReference type="FunFam" id="3.90.870.10:FF:000009">
    <property type="entry name" value="Threonylcarbamoyl-AMP synthase, putative"/>
    <property type="match status" value="1"/>
</dbReference>
<keyword evidence="6 13" id="KW-0808">Transferase</keyword>
<evidence type="ECO:0000259" key="15">
    <source>
        <dbReference type="PROSITE" id="PS51163"/>
    </source>
</evidence>
<feature type="binding site" evidence="14">
    <location>
        <position position="52"/>
    </location>
    <ligand>
        <name>ATP</name>
        <dbReference type="ChEBI" id="CHEBI:30616"/>
    </ligand>
</feature>
<dbReference type="InterPro" id="IPR005145">
    <property type="entry name" value="Sua5_C"/>
</dbReference>
<dbReference type="GO" id="GO:0005524">
    <property type="term" value="F:ATP binding"/>
    <property type="evidence" value="ECO:0007669"/>
    <property type="project" value="UniProtKB-UniRule"/>
</dbReference>
<dbReference type="PATRIC" id="fig|1121865.3.peg.2259"/>
<comment type="subcellular location">
    <subcellularLocation>
        <location evidence="1 13">Cytoplasm</location>
    </subcellularLocation>
</comment>
<dbReference type="InterPro" id="IPR010923">
    <property type="entry name" value="T(6)A37_SUA5"/>
</dbReference>
<evidence type="ECO:0000313" key="16">
    <source>
        <dbReference type="EMBL" id="EOW83733.1"/>
    </source>
</evidence>
<evidence type="ECO:0000256" key="1">
    <source>
        <dbReference type="ARBA" id="ARBA00004496"/>
    </source>
</evidence>
<dbReference type="InterPro" id="IPR017945">
    <property type="entry name" value="DHBP_synth_RibB-like_a/b_dom"/>
</dbReference>
<dbReference type="GO" id="GO:0008033">
    <property type="term" value="P:tRNA processing"/>
    <property type="evidence" value="ECO:0007669"/>
    <property type="project" value="UniProtKB-KW"/>
</dbReference>
<dbReference type="EC" id="2.7.7.87" evidence="3 13"/>
<feature type="binding site" evidence="14">
    <location>
        <position position="138"/>
    </location>
    <ligand>
        <name>ATP</name>
        <dbReference type="ChEBI" id="CHEBI:30616"/>
    </ligand>
</feature>
<dbReference type="Gene3D" id="3.90.870.10">
    <property type="entry name" value="DHBP synthase"/>
    <property type="match status" value="1"/>
</dbReference>
<reference evidence="16 17" key="1">
    <citation type="submission" date="2013-03" db="EMBL/GenBank/DDBJ databases">
        <title>The Genome Sequence of Enterococcus columbae ATCC_51263 (PacBio/Illumina hybrid assembly).</title>
        <authorList>
            <consortium name="The Broad Institute Genomics Platform"/>
            <consortium name="The Broad Institute Genome Sequencing Center for Infectious Disease"/>
            <person name="Earl A."/>
            <person name="Russ C."/>
            <person name="Gilmore M."/>
            <person name="Surin D."/>
            <person name="Walker B."/>
            <person name="Young S."/>
            <person name="Zeng Q."/>
            <person name="Gargeya S."/>
            <person name="Fitzgerald M."/>
            <person name="Haas B."/>
            <person name="Abouelleil A."/>
            <person name="Allen A.W."/>
            <person name="Alvarado L."/>
            <person name="Arachchi H.M."/>
            <person name="Berlin A.M."/>
            <person name="Chapman S.B."/>
            <person name="Gainer-Dewar J."/>
            <person name="Goldberg J."/>
            <person name="Griggs A."/>
            <person name="Gujja S."/>
            <person name="Hansen M."/>
            <person name="Howarth C."/>
            <person name="Imamovic A."/>
            <person name="Ireland A."/>
            <person name="Larimer J."/>
            <person name="McCowan C."/>
            <person name="Murphy C."/>
            <person name="Pearson M."/>
            <person name="Poon T.W."/>
            <person name="Priest M."/>
            <person name="Roberts A."/>
            <person name="Saif S."/>
            <person name="Shea T."/>
            <person name="Sisk P."/>
            <person name="Sykes S."/>
            <person name="Wortman J."/>
            <person name="Nusbaum C."/>
            <person name="Birren B."/>
        </authorList>
    </citation>
    <scope>NUCLEOTIDE SEQUENCE [LARGE SCALE GENOMIC DNA]</scope>
    <source>
        <strain evidence="16 17">ATCC 51263</strain>
    </source>
</reference>
<dbReference type="InterPro" id="IPR050156">
    <property type="entry name" value="TC-AMP_synthase_SUA5"/>
</dbReference>
<comment type="function">
    <text evidence="13">Required for the formation of a threonylcarbamoyl group on adenosine at position 37 (t(6)A37) in tRNAs that read codons beginning with adenine.</text>
</comment>
<comment type="catalytic activity">
    <reaction evidence="12 13">
        <text>L-threonine + hydrogencarbonate + ATP = L-threonylcarbamoyladenylate + diphosphate + H2O</text>
        <dbReference type="Rhea" id="RHEA:36407"/>
        <dbReference type="ChEBI" id="CHEBI:15377"/>
        <dbReference type="ChEBI" id="CHEBI:17544"/>
        <dbReference type="ChEBI" id="CHEBI:30616"/>
        <dbReference type="ChEBI" id="CHEBI:33019"/>
        <dbReference type="ChEBI" id="CHEBI:57926"/>
        <dbReference type="ChEBI" id="CHEBI:73682"/>
        <dbReference type="EC" id="2.7.7.87"/>
    </reaction>
</comment>
<dbReference type="RefSeq" id="WP_016184405.1">
    <property type="nucleotide sequence ID" value="NZ_JXKI01000008.1"/>
</dbReference>
<dbReference type="PROSITE" id="PS51163">
    <property type="entry name" value="YRDC"/>
    <property type="match status" value="1"/>
</dbReference>
<dbReference type="GO" id="GO:0061710">
    <property type="term" value="F:L-threonylcarbamoyladenylate synthase"/>
    <property type="evidence" value="ECO:0007669"/>
    <property type="project" value="UniProtKB-EC"/>
</dbReference>
<dbReference type="GO" id="GO:0005737">
    <property type="term" value="C:cytoplasm"/>
    <property type="evidence" value="ECO:0007669"/>
    <property type="project" value="UniProtKB-SubCell"/>
</dbReference>
<dbReference type="PANTHER" id="PTHR17490">
    <property type="entry name" value="SUA5"/>
    <property type="match status" value="1"/>
</dbReference>
<evidence type="ECO:0000256" key="12">
    <source>
        <dbReference type="ARBA" id="ARBA00048366"/>
    </source>
</evidence>
<dbReference type="Pfam" id="PF01300">
    <property type="entry name" value="Sua5_yciO_yrdC"/>
    <property type="match status" value="1"/>
</dbReference>
<dbReference type="EMBL" id="ASWJ01000007">
    <property type="protein sequence ID" value="EOW83733.1"/>
    <property type="molecule type" value="Genomic_DNA"/>
</dbReference>
<accession>S1NDK4</accession>
<dbReference type="GO" id="GO:0003725">
    <property type="term" value="F:double-stranded RNA binding"/>
    <property type="evidence" value="ECO:0007669"/>
    <property type="project" value="UniProtKB-UniRule"/>
</dbReference>
<evidence type="ECO:0000256" key="13">
    <source>
        <dbReference type="PIRNR" id="PIRNR004930"/>
    </source>
</evidence>
<keyword evidence="10 13" id="KW-0067">ATP-binding</keyword>
<feature type="binding site" evidence="14">
    <location>
        <position position="116"/>
    </location>
    <ligand>
        <name>L-threonine</name>
        <dbReference type="ChEBI" id="CHEBI:57926"/>
    </ligand>
</feature>
<feature type="binding site" evidence="14">
    <location>
        <position position="176"/>
    </location>
    <ligand>
        <name>L-threonine</name>
        <dbReference type="ChEBI" id="CHEBI:57926"/>
    </ligand>
</feature>
<dbReference type="Gene3D" id="3.40.50.11030">
    <property type="entry name" value="Threonylcarbamoyl-AMP synthase, C-terminal domain"/>
    <property type="match status" value="1"/>
</dbReference>
<evidence type="ECO:0000256" key="5">
    <source>
        <dbReference type="ARBA" id="ARBA00022490"/>
    </source>
</evidence>
<comment type="caution">
    <text evidence="16">The sequence shown here is derived from an EMBL/GenBank/DDBJ whole genome shotgun (WGS) entry which is preliminary data.</text>
</comment>
<dbReference type="GO" id="GO:0006450">
    <property type="term" value="P:regulation of translational fidelity"/>
    <property type="evidence" value="ECO:0007669"/>
    <property type="project" value="TreeGrafter"/>
</dbReference>
<feature type="binding site" evidence="14">
    <location>
        <position position="232"/>
    </location>
    <ligand>
        <name>ATP</name>
        <dbReference type="ChEBI" id="CHEBI:30616"/>
    </ligand>
</feature>
<sequence length="338" mass="37114">METIIFDQQLEQAVEALKQGEVVSFPTETVYGLGANALDESAVKKVFAVKGRPSDNPLIVHVYDFDQVKPFIQTKHPLAEKIVEQFWPGPLTLIFEIKPESLPKVVTGGLSTAAFRMPNHPVTLELLRQAQLPLVGPSANTSGKPSPTSSAHVYHDLKGKIKGIVEGGQSQIGVESTVLDLSNPNLPPMILRPGAITKEMLEATLGLEVLIDQHLVKESETPKAPGMKYKHYSPDTPVMMVAPKDLLHAVRHFGKENYRLGVMATPSQIALIKDQVQTCFAYEDEKVQSAAKGLFSGLRQLDEQSPKLDLILVVTFENKGLGMAYMNRLKKAAAQKIY</sequence>
<evidence type="ECO:0000256" key="11">
    <source>
        <dbReference type="ARBA" id="ARBA00029774"/>
    </source>
</evidence>
<dbReference type="Pfam" id="PF03481">
    <property type="entry name" value="Sua5_C"/>
    <property type="match status" value="1"/>
</dbReference>
<name>S1NDK4_9ENTE</name>
<dbReference type="Proteomes" id="UP000014113">
    <property type="component" value="Unassembled WGS sequence"/>
</dbReference>
<keyword evidence="17" id="KW-1185">Reference proteome</keyword>
<dbReference type="InterPro" id="IPR038385">
    <property type="entry name" value="Sua5/YwlC_C"/>
</dbReference>
<evidence type="ECO:0000256" key="7">
    <source>
        <dbReference type="ARBA" id="ARBA00022694"/>
    </source>
</evidence>
<feature type="binding site" evidence="14">
    <location>
        <position position="192"/>
    </location>
    <ligand>
        <name>ATP</name>
        <dbReference type="ChEBI" id="CHEBI:30616"/>
    </ligand>
</feature>
<keyword evidence="5 13" id="KW-0963">Cytoplasm</keyword>
<evidence type="ECO:0000256" key="4">
    <source>
        <dbReference type="ARBA" id="ARBA00015492"/>
    </source>
</evidence>
<proteinExistence type="inferred from homology"/>
<feature type="domain" description="YrdC-like" evidence="15">
    <location>
        <begin position="7"/>
        <end position="196"/>
    </location>
</feature>
<gene>
    <name evidence="16" type="ORF">I568_01535</name>
</gene>
<comment type="similarity">
    <text evidence="2 13">Belongs to the SUA5 family.</text>
</comment>
<dbReference type="eggNOG" id="COG0009">
    <property type="taxonomic scope" value="Bacteria"/>
</dbReference>
<dbReference type="SUPFAM" id="SSF55821">
    <property type="entry name" value="YrdC/RibB"/>
    <property type="match status" value="1"/>
</dbReference>
<dbReference type="STRING" id="1121865.OMW_02324"/>
<protein>
    <recommendedName>
        <fullName evidence="4 13">Threonylcarbamoyl-AMP synthase</fullName>
        <shortName evidence="13">TC-AMP synthase</shortName>
        <ecNumber evidence="3 13">2.7.7.87</ecNumber>
    </recommendedName>
    <alternativeName>
        <fullName evidence="11 13">L-threonylcarbamoyladenylate synthase</fullName>
    </alternativeName>
</protein>
<dbReference type="InterPro" id="IPR006070">
    <property type="entry name" value="Sua5-like_dom"/>
</dbReference>
<feature type="binding site" evidence="14">
    <location>
        <position position="56"/>
    </location>
    <ligand>
        <name>ATP</name>
        <dbReference type="ChEBI" id="CHEBI:30616"/>
    </ligand>
</feature>
<keyword evidence="8 13" id="KW-0548">Nucleotidyltransferase</keyword>
<feature type="binding site" evidence="14">
    <location>
        <position position="61"/>
    </location>
    <ligand>
        <name>L-threonine</name>
        <dbReference type="ChEBI" id="CHEBI:57926"/>
    </ligand>
</feature>
<keyword evidence="9 13" id="KW-0547">Nucleotide-binding</keyword>
<keyword evidence="7 13" id="KW-0819">tRNA processing</keyword>
<feature type="binding site" evidence="14">
    <location>
        <position position="112"/>
    </location>
    <ligand>
        <name>ATP</name>
        <dbReference type="ChEBI" id="CHEBI:30616"/>
    </ligand>
</feature>
<evidence type="ECO:0000256" key="3">
    <source>
        <dbReference type="ARBA" id="ARBA00012584"/>
    </source>
</evidence>
<organism evidence="16 17">
    <name type="scientific">Enterococcus columbae DSM 7374 = ATCC 51263</name>
    <dbReference type="NCBI Taxonomy" id="1121865"/>
    <lineage>
        <taxon>Bacteria</taxon>
        <taxon>Bacillati</taxon>
        <taxon>Bacillota</taxon>
        <taxon>Bacilli</taxon>
        <taxon>Lactobacillales</taxon>
        <taxon>Enterococcaceae</taxon>
        <taxon>Enterococcus</taxon>
    </lineage>
</organism>
<evidence type="ECO:0000256" key="10">
    <source>
        <dbReference type="ARBA" id="ARBA00022840"/>
    </source>
</evidence>
<evidence type="ECO:0000256" key="2">
    <source>
        <dbReference type="ARBA" id="ARBA00007663"/>
    </source>
</evidence>
<evidence type="ECO:0000256" key="9">
    <source>
        <dbReference type="ARBA" id="ARBA00022741"/>
    </source>
</evidence>